<dbReference type="AlphaFoldDB" id="A0A923HAX1"/>
<dbReference type="InterPro" id="IPR008979">
    <property type="entry name" value="Galactose-bd-like_sf"/>
</dbReference>
<evidence type="ECO:0000313" key="2">
    <source>
        <dbReference type="EMBL" id="MBC3759798.1"/>
    </source>
</evidence>
<keyword evidence="3" id="KW-1185">Reference proteome</keyword>
<dbReference type="Pfam" id="PF19578">
    <property type="entry name" value="DUF6090"/>
    <property type="match status" value="1"/>
</dbReference>
<gene>
    <name evidence="2" type="ORF">H7U19_15400</name>
</gene>
<dbReference type="InterPro" id="IPR045749">
    <property type="entry name" value="DUF6090"/>
</dbReference>
<keyword evidence="1" id="KW-1133">Transmembrane helix</keyword>
<accession>A0A923HAX1</accession>
<organism evidence="2 3">
    <name type="scientific">Hyunsoonleella aquatilis</name>
    <dbReference type="NCBI Taxonomy" id="2762758"/>
    <lineage>
        <taxon>Bacteria</taxon>
        <taxon>Pseudomonadati</taxon>
        <taxon>Bacteroidota</taxon>
        <taxon>Flavobacteriia</taxon>
        <taxon>Flavobacteriales</taxon>
        <taxon>Flavobacteriaceae</taxon>
    </lineage>
</organism>
<protein>
    <submittedName>
        <fullName evidence="2">Uncharacterized protein</fullName>
    </submittedName>
</protein>
<evidence type="ECO:0000256" key="1">
    <source>
        <dbReference type="SAM" id="Phobius"/>
    </source>
</evidence>
<dbReference type="EMBL" id="JACNMF010000006">
    <property type="protein sequence ID" value="MBC3759798.1"/>
    <property type="molecule type" value="Genomic_DNA"/>
</dbReference>
<sequence length="436" mass="49974">MIKFFRKIRQKLLSENKFSKYLLYAIGEIVLVVIGILIALQVNNWNQNRLQEKKLSQTLKVLASNIESDINALKLLKFARERAGLQADSIAKFYFAEKDGVAVYNLKKISQEQANFFSLSFKEVIATIQHEPDLSVIESLKRSENFSNLQATDIIKMINAYYAVNKNLQRTELKHNDNINELYQEWDKTFRNNYANLFSNPWSFSNASFEELYPNYERIANNQLSKNLYYPNAKFEADKIIKLYDALIQLGDGIVNMVSNNQRYFDAVTKANFENRNAIPTNPAVLSMLVDGKLISGFNYDYASSAPITNNVTSENGYASFHYPDNTLDWFATLINIDALNGRISYLDFSKYSTLTLEMKGETGGETFEVTMKDIIDPPDGSEKRALVTLTDQWQTYTFNLNEFETADKSMIQVPLAIVFQGPKGMTIHVKTIKFR</sequence>
<dbReference type="RefSeq" id="WP_186563771.1">
    <property type="nucleotide sequence ID" value="NZ_JACNMF010000006.1"/>
</dbReference>
<feature type="transmembrane region" description="Helical" evidence="1">
    <location>
        <begin position="21"/>
        <end position="40"/>
    </location>
</feature>
<dbReference type="Gene3D" id="2.60.120.430">
    <property type="entry name" value="Galactose-binding lectin"/>
    <property type="match status" value="1"/>
</dbReference>
<dbReference type="SUPFAM" id="SSF49785">
    <property type="entry name" value="Galactose-binding domain-like"/>
    <property type="match status" value="1"/>
</dbReference>
<keyword evidence="1" id="KW-0472">Membrane</keyword>
<dbReference type="Proteomes" id="UP000656244">
    <property type="component" value="Unassembled WGS sequence"/>
</dbReference>
<evidence type="ECO:0000313" key="3">
    <source>
        <dbReference type="Proteomes" id="UP000656244"/>
    </source>
</evidence>
<proteinExistence type="predicted"/>
<keyword evidence="1" id="KW-0812">Transmembrane</keyword>
<comment type="caution">
    <text evidence="2">The sequence shown here is derived from an EMBL/GenBank/DDBJ whole genome shotgun (WGS) entry which is preliminary data.</text>
</comment>
<reference evidence="2" key="1">
    <citation type="submission" date="2020-08" db="EMBL/GenBank/DDBJ databases">
        <title>Hyunsoonleella sp. strain SJ7 genome sequencing and assembly.</title>
        <authorList>
            <person name="Kim I."/>
        </authorList>
    </citation>
    <scope>NUCLEOTIDE SEQUENCE</scope>
    <source>
        <strain evidence="2">SJ7</strain>
    </source>
</reference>
<name>A0A923HAX1_9FLAO</name>